<name>A0A6C1C3W1_9ACTN</name>
<gene>
    <name evidence="2" type="ORF">D8771_14770</name>
</gene>
<dbReference type="CDD" id="cd04863">
    <property type="entry name" value="MtLigD_Pol_like"/>
    <property type="match status" value="1"/>
</dbReference>
<dbReference type="InterPro" id="IPR014145">
    <property type="entry name" value="LigD_pol_dom"/>
</dbReference>
<dbReference type="InterPro" id="IPR052171">
    <property type="entry name" value="NHEJ_LigD"/>
</dbReference>
<dbReference type="AlphaFoldDB" id="A0A6C1C3W1"/>
<proteinExistence type="predicted"/>
<evidence type="ECO:0000256" key="1">
    <source>
        <dbReference type="SAM" id="MobiDB-lite"/>
    </source>
</evidence>
<feature type="compositionally biased region" description="Gly residues" evidence="1">
    <location>
        <begin position="292"/>
        <end position="302"/>
    </location>
</feature>
<dbReference type="InterPro" id="IPR033649">
    <property type="entry name" value="MtLigD_Pol-like"/>
</dbReference>
<comment type="caution">
    <text evidence="2">The sequence shown here is derived from an EMBL/GenBank/DDBJ whole genome shotgun (WGS) entry which is preliminary data.</text>
</comment>
<dbReference type="NCBIfam" id="TIGR02778">
    <property type="entry name" value="ligD_pol"/>
    <property type="match status" value="1"/>
</dbReference>
<organism evidence="2 3">
    <name type="scientific">Streptomyces albus</name>
    <dbReference type="NCBI Taxonomy" id="1888"/>
    <lineage>
        <taxon>Bacteria</taxon>
        <taxon>Bacillati</taxon>
        <taxon>Actinomycetota</taxon>
        <taxon>Actinomycetes</taxon>
        <taxon>Kitasatosporales</taxon>
        <taxon>Streptomycetaceae</taxon>
        <taxon>Streptomyces</taxon>
    </lineage>
</organism>
<dbReference type="GO" id="GO:0016874">
    <property type="term" value="F:ligase activity"/>
    <property type="evidence" value="ECO:0007669"/>
    <property type="project" value="UniProtKB-KW"/>
</dbReference>
<dbReference type="Gene3D" id="3.90.920.10">
    <property type="entry name" value="DNA primase, PRIM domain"/>
    <property type="match status" value="1"/>
</dbReference>
<evidence type="ECO:0000313" key="3">
    <source>
        <dbReference type="Proteomes" id="UP000298111"/>
    </source>
</evidence>
<dbReference type="GeneID" id="75183835"/>
<dbReference type="EMBL" id="RCIY01000055">
    <property type="protein sequence ID" value="TGG83301.1"/>
    <property type="molecule type" value="Genomic_DNA"/>
</dbReference>
<dbReference type="RefSeq" id="WP_016468822.1">
    <property type="nucleotide sequence ID" value="NZ_CP048875.1"/>
</dbReference>
<dbReference type="PANTHER" id="PTHR42705">
    <property type="entry name" value="BIFUNCTIONAL NON-HOMOLOGOUS END JOINING PROTEIN LIGD"/>
    <property type="match status" value="1"/>
</dbReference>
<dbReference type="Pfam" id="PF21686">
    <property type="entry name" value="LigD_Prim-Pol"/>
    <property type="match status" value="1"/>
</dbReference>
<evidence type="ECO:0000313" key="2">
    <source>
        <dbReference type="EMBL" id="TGG83301.1"/>
    </source>
</evidence>
<protein>
    <submittedName>
        <fullName evidence="2">ATP-dependent DNA ligase</fullName>
    </submittedName>
</protein>
<sequence>MPHTEIGGHRLSLSNLDKVLYPATGFTKGEAIHYYASVADAVLPHLDGRPLSFLRYPDGVEGEKFFTKHVPPGTPSWVTTRKISVVSKEPLHQVLIQDEATLVWAANLAALELHTPQWQADHQAKADRLVFDLDPGEGADILDCRTIADWLRERAAEDGITVLPKTSGSKGLHLVAPIERTPSDKVSAYAKKLAQEAEADMPDQAVSKMAKVLRGGKVFVDWSQNNQAKTTAAPYTLRAKEHPTVSTPVTWDELAAARKPRDLVFHAADLPARLEEHGDLLAPLLADDGNGRRTGGGTGAAGKRGKSGGDGKSKGKGTGRSATRGRIPE</sequence>
<feature type="region of interest" description="Disordered" evidence="1">
    <location>
        <begin position="285"/>
        <end position="329"/>
    </location>
</feature>
<dbReference type="Proteomes" id="UP000298111">
    <property type="component" value="Unassembled WGS sequence"/>
</dbReference>
<dbReference type="PANTHER" id="PTHR42705:SF2">
    <property type="entry name" value="BIFUNCTIONAL NON-HOMOLOGOUS END JOINING PROTEIN LIGD"/>
    <property type="match status" value="1"/>
</dbReference>
<keyword evidence="2" id="KW-0436">Ligase</keyword>
<accession>A0A6C1C3W1</accession>
<reference evidence="2 3" key="1">
    <citation type="submission" date="2018-10" db="EMBL/GenBank/DDBJ databases">
        <title>Isolation of pseudouridimycin from Streptomyces albus DSM 40763.</title>
        <authorList>
            <person name="Rosenqvist P."/>
            <person name="Metsae-Ketelae M."/>
            <person name="Virta P."/>
        </authorList>
    </citation>
    <scope>NUCLEOTIDE SEQUENCE [LARGE SCALE GENOMIC DNA]</scope>
    <source>
        <strain evidence="2 3">DSM 40763</strain>
    </source>
</reference>